<dbReference type="EMBL" id="MRVI01000001">
    <property type="protein sequence ID" value="OOC63506.1"/>
    <property type="molecule type" value="Genomic_DNA"/>
</dbReference>
<dbReference type="RefSeq" id="WP_077568216.1">
    <property type="nucleotide sequence ID" value="NZ_CP016809.1"/>
</dbReference>
<gene>
    <name evidence="2" type="ORF">BBD40_17570</name>
    <name evidence="1" type="ORF">BBD41_17995</name>
</gene>
<reference evidence="2 3" key="2">
    <citation type="submission" date="2016-12" db="EMBL/GenBank/DDBJ databases">
        <title>Genome sequencing and description of Paenibacillus sp. nov. from high altitude lake in the Indian Trans- Himalayas.</title>
        <authorList>
            <person name="Kiran S."/>
            <person name="Swarnkar M.K."/>
            <person name="Rana A."/>
            <person name="Tewari R."/>
            <person name="Gulati A."/>
        </authorList>
    </citation>
    <scope>NUCLEOTIDE SEQUENCE [LARGE SCALE GENOMIC DNA]</scope>
    <source>
        <strain evidence="2 3">IHBB 9951</strain>
    </source>
</reference>
<accession>A0A1B2E2Y3</accession>
<sequence>MSLRTTLLDTDALLHLQEDWQLEAADSLMAKMTDKTAKFPCIPAVQGHALKHFRYGFINLSRCSVEEASGELASLLHEYGLHSREYGNYTSLVVMIHAGKAEDGREGVEYYERLFWALLTRATAHDPQPWPESIPDEPSHHLWEFCYGGEPYFVYCGTPAHKKRRSRHFPYMMLAFTPRWVLRQFNAKARQAQRTKMLIRERLEAYDAVPPHPDLNLYGQKDNYEWKQYFLGDSTESPNRCPFVRNRKEIRQ</sequence>
<dbReference type="PANTHER" id="PTHR40045">
    <property type="entry name" value="YCGG FAMILY PROTEIN"/>
    <property type="match status" value="1"/>
</dbReference>
<evidence type="ECO:0008006" key="4">
    <source>
        <dbReference type="Google" id="ProtNLM"/>
    </source>
</evidence>
<proteinExistence type="predicted"/>
<dbReference type="InterPro" id="IPR014988">
    <property type="entry name" value="Uncharacterised_YqcI/YcgG"/>
</dbReference>
<dbReference type="PANTHER" id="PTHR40045:SF1">
    <property type="entry name" value="YQCI_YCGG FAMILY PROTEIN"/>
    <property type="match status" value="1"/>
</dbReference>
<dbReference type="OrthoDB" id="112290at2"/>
<dbReference type="Pfam" id="PF08892">
    <property type="entry name" value="YqcI_YcgG"/>
    <property type="match status" value="1"/>
</dbReference>
<evidence type="ECO:0000313" key="1">
    <source>
        <dbReference type="EMBL" id="ANY74313.1"/>
    </source>
</evidence>
<dbReference type="KEGG" id="pib:BBD41_17995"/>
<reference evidence="1" key="1">
    <citation type="submission" date="2016-08" db="EMBL/GenBank/DDBJ databases">
        <title>Complete Genome Seqeunce of Paenibacillus sp. nov. IHBB 9852 from high altitute lake of Indian trans-Himalayas.</title>
        <authorList>
            <person name="Kiran S."/>
            <person name="Swarnkar M.K."/>
            <person name="Rana A."/>
            <person name="Tewari R."/>
            <person name="Gulati A."/>
        </authorList>
    </citation>
    <scope>NUCLEOTIDE SEQUENCE [LARGE SCALE GENOMIC DNA]</scope>
    <source>
        <strain evidence="1">IHBB 9852</strain>
    </source>
</reference>
<dbReference type="Proteomes" id="UP000189059">
    <property type="component" value="Unassembled WGS sequence"/>
</dbReference>
<dbReference type="AlphaFoldDB" id="A0A1B2E2Y3"/>
<dbReference type="EMBL" id="CP016809">
    <property type="protein sequence ID" value="ANY74313.1"/>
    <property type="molecule type" value="Genomic_DNA"/>
</dbReference>
<evidence type="ECO:0000313" key="3">
    <source>
        <dbReference type="Proteomes" id="UP000189059"/>
    </source>
</evidence>
<name>A0A1B2E2Y3_9BACL</name>
<organism evidence="1">
    <name type="scientific">Paenibacillus ihbetae</name>
    <dbReference type="NCBI Taxonomy" id="1870820"/>
    <lineage>
        <taxon>Bacteria</taxon>
        <taxon>Bacillati</taxon>
        <taxon>Bacillota</taxon>
        <taxon>Bacilli</taxon>
        <taxon>Bacillales</taxon>
        <taxon>Paenibacillaceae</taxon>
        <taxon>Paenibacillus</taxon>
    </lineage>
</organism>
<keyword evidence="3" id="KW-1185">Reference proteome</keyword>
<evidence type="ECO:0000313" key="2">
    <source>
        <dbReference type="EMBL" id="OOC63506.1"/>
    </source>
</evidence>
<protein>
    <recommendedName>
        <fullName evidence="4">YqcI/YcgG family protein</fullName>
    </recommendedName>
</protein>